<dbReference type="GO" id="GO:0005886">
    <property type="term" value="C:plasma membrane"/>
    <property type="evidence" value="ECO:0007669"/>
    <property type="project" value="UniProtKB-SubCell"/>
</dbReference>
<feature type="region of interest" description="Disordered" evidence="7">
    <location>
        <begin position="725"/>
        <end position="744"/>
    </location>
</feature>
<comment type="caution">
    <text evidence="10">The sequence shown here is derived from an EMBL/GenBank/DDBJ whole genome shotgun (WGS) entry which is preliminary data.</text>
</comment>
<dbReference type="AlphaFoldDB" id="A0A511YTX4"/>
<evidence type="ECO:0000259" key="9">
    <source>
        <dbReference type="PROSITE" id="PS50156"/>
    </source>
</evidence>
<proteinExistence type="inferred from homology"/>
<dbReference type="InterPro" id="IPR000731">
    <property type="entry name" value="SSD"/>
</dbReference>
<feature type="compositionally biased region" description="Low complexity" evidence="7">
    <location>
        <begin position="732"/>
        <end position="744"/>
    </location>
</feature>
<evidence type="ECO:0000256" key="3">
    <source>
        <dbReference type="ARBA" id="ARBA00022475"/>
    </source>
</evidence>
<dbReference type="InterPro" id="IPR004869">
    <property type="entry name" value="MMPL_dom"/>
</dbReference>
<dbReference type="Proteomes" id="UP000321484">
    <property type="component" value="Unassembled WGS sequence"/>
</dbReference>
<reference evidence="10 11" key="1">
    <citation type="submission" date="2019-07" db="EMBL/GenBank/DDBJ databases">
        <title>Whole genome shotgun sequence of Actinotalea fermentans NBRC 105374.</title>
        <authorList>
            <person name="Hosoyama A."/>
            <person name="Uohara A."/>
            <person name="Ohji S."/>
            <person name="Ichikawa N."/>
        </authorList>
    </citation>
    <scope>NUCLEOTIDE SEQUENCE [LARGE SCALE GENOMIC DNA]</scope>
    <source>
        <strain evidence="10 11">NBRC 105374</strain>
    </source>
</reference>
<feature type="transmembrane region" description="Helical" evidence="8">
    <location>
        <begin position="285"/>
        <end position="305"/>
    </location>
</feature>
<feature type="transmembrane region" description="Helical" evidence="8">
    <location>
        <begin position="610"/>
        <end position="629"/>
    </location>
</feature>
<evidence type="ECO:0000256" key="4">
    <source>
        <dbReference type="ARBA" id="ARBA00022692"/>
    </source>
</evidence>
<keyword evidence="3" id="KW-1003">Cell membrane</keyword>
<feature type="transmembrane region" description="Helical" evidence="8">
    <location>
        <begin position="184"/>
        <end position="202"/>
    </location>
</feature>
<feature type="transmembrane region" description="Helical" evidence="8">
    <location>
        <begin position="317"/>
        <end position="341"/>
    </location>
</feature>
<dbReference type="PROSITE" id="PS50156">
    <property type="entry name" value="SSD"/>
    <property type="match status" value="1"/>
</dbReference>
<sequence length="744" mass="76857">MLRGAGLVALILVWLALAGMGGQSVGKLSEVQENDVAAFLPQSAESTRAAELDQGFTDDSVLPALVVVEADGGGALTEQQIGAVQGWAAQLPTLDVGEGETIADLLVADPVAIPSQDGEAVLVTLSLDSVRASEQIGEERVVNLVVAAVRDAATPLEDAGLVSWVTGPAGSIADLVEAFGGIDGLLLLVALAVVFVILILVYRSPSLPFTVLFTALFGLSAAALVVYQLAKAGVLVLNGQSQGILFILVVGAATDYSLLIVARYREELRRVESPYTAMSRALRASFEPIAASAGTVIAGLLTLLLSDLKSNSSLGPVAAIGIAAAMLAAMTLLPALLLAAGKRARFIFWPRMPHPVPVDEQGRPQDETLAHLEDRTGVWGRVSKLVGRRPRLVWAGTAVVLLAAAAWVPTLDASGTSDSDIFLTEVESVTGGEALAEHFDAGQVEPIQIFAPEDAAADVVAAVEGVDGITSATVFTGAPGAPGAPSEAPPLVVDGLVRIDAVTQASAESQEASDVVADVRDAVHAVDGSALVGGAAAQRLDTQETNARDLTVIVPAILLVILIVLILLLRSVVAPLLIVAANVLSFAATIGLGALAFNHVFGFPGTDASVPLYAFVFLVALGIDYSIFLMTRVREESLVHGTRLGVRRGLTVTGGVITSAGLVLAATFGALAVLPLLFLVQLAFLVALGVLVDTFIVRTLLVPGLVHDVGRRVWWPWEGRVPADDTADGDAGRQAGAAPAVERA</sequence>
<keyword evidence="4 8" id="KW-0812">Transmembrane</keyword>
<protein>
    <submittedName>
        <fullName evidence="10">Membrane protein</fullName>
    </submittedName>
</protein>
<name>A0A511YTX4_9CELL</name>
<feature type="domain" description="SSD" evidence="9">
    <location>
        <begin position="549"/>
        <end position="707"/>
    </location>
</feature>
<evidence type="ECO:0000256" key="6">
    <source>
        <dbReference type="ARBA" id="ARBA00023136"/>
    </source>
</evidence>
<dbReference type="PANTHER" id="PTHR33406">
    <property type="entry name" value="MEMBRANE PROTEIN MJ1562-RELATED"/>
    <property type="match status" value="1"/>
</dbReference>
<dbReference type="Gene3D" id="1.20.1640.10">
    <property type="entry name" value="Multidrug efflux transporter AcrB transmembrane domain"/>
    <property type="match status" value="2"/>
</dbReference>
<keyword evidence="5 8" id="KW-1133">Transmembrane helix</keyword>
<feature type="transmembrane region" description="Helical" evidence="8">
    <location>
        <begin position="576"/>
        <end position="598"/>
    </location>
</feature>
<evidence type="ECO:0000256" key="8">
    <source>
        <dbReference type="SAM" id="Phobius"/>
    </source>
</evidence>
<feature type="transmembrane region" description="Helical" evidence="8">
    <location>
        <begin position="209"/>
        <end position="230"/>
    </location>
</feature>
<dbReference type="EMBL" id="BJYK01000001">
    <property type="protein sequence ID" value="GEN78648.1"/>
    <property type="molecule type" value="Genomic_DNA"/>
</dbReference>
<accession>A0A511YTX4</accession>
<evidence type="ECO:0000313" key="10">
    <source>
        <dbReference type="EMBL" id="GEN78648.1"/>
    </source>
</evidence>
<feature type="transmembrane region" description="Helical" evidence="8">
    <location>
        <begin position="392"/>
        <end position="410"/>
    </location>
</feature>
<organism evidence="10 11">
    <name type="scientific">Actinotalea fermentans</name>
    <dbReference type="NCBI Taxonomy" id="43671"/>
    <lineage>
        <taxon>Bacteria</taxon>
        <taxon>Bacillati</taxon>
        <taxon>Actinomycetota</taxon>
        <taxon>Actinomycetes</taxon>
        <taxon>Micrococcales</taxon>
        <taxon>Cellulomonadaceae</taxon>
        <taxon>Actinotalea</taxon>
    </lineage>
</organism>
<evidence type="ECO:0000256" key="7">
    <source>
        <dbReference type="SAM" id="MobiDB-lite"/>
    </source>
</evidence>
<evidence type="ECO:0000256" key="5">
    <source>
        <dbReference type="ARBA" id="ARBA00022989"/>
    </source>
</evidence>
<comment type="similarity">
    <text evidence="2">Belongs to the resistance-nodulation-cell division (RND) (TC 2.A.6) family. MmpL subfamily.</text>
</comment>
<evidence type="ECO:0000256" key="1">
    <source>
        <dbReference type="ARBA" id="ARBA00004651"/>
    </source>
</evidence>
<keyword evidence="11" id="KW-1185">Reference proteome</keyword>
<keyword evidence="6 8" id="KW-0472">Membrane</keyword>
<feature type="transmembrane region" description="Helical" evidence="8">
    <location>
        <begin position="550"/>
        <end position="569"/>
    </location>
</feature>
<dbReference type="InterPro" id="IPR050545">
    <property type="entry name" value="Mycobact_MmpL"/>
</dbReference>
<evidence type="ECO:0000313" key="11">
    <source>
        <dbReference type="Proteomes" id="UP000321484"/>
    </source>
</evidence>
<dbReference type="Pfam" id="PF03176">
    <property type="entry name" value="MMPL"/>
    <property type="match status" value="2"/>
</dbReference>
<comment type="subcellular location">
    <subcellularLocation>
        <location evidence="1">Cell membrane</location>
        <topology evidence="1">Multi-pass membrane protein</topology>
    </subcellularLocation>
</comment>
<evidence type="ECO:0000256" key="2">
    <source>
        <dbReference type="ARBA" id="ARBA00010157"/>
    </source>
</evidence>
<feature type="transmembrane region" description="Helical" evidence="8">
    <location>
        <begin position="650"/>
        <end position="672"/>
    </location>
</feature>
<feature type="transmembrane region" description="Helical" evidence="8">
    <location>
        <begin position="242"/>
        <end position="264"/>
    </location>
</feature>
<dbReference type="PANTHER" id="PTHR33406:SF6">
    <property type="entry name" value="MEMBRANE PROTEIN YDGH-RELATED"/>
    <property type="match status" value="1"/>
</dbReference>
<dbReference type="SUPFAM" id="SSF82866">
    <property type="entry name" value="Multidrug efflux transporter AcrB transmembrane domain"/>
    <property type="match status" value="2"/>
</dbReference>
<gene>
    <name evidence="10" type="ORF">AFE02nite_03820</name>
</gene>
<feature type="transmembrane region" description="Helical" evidence="8">
    <location>
        <begin position="678"/>
        <end position="701"/>
    </location>
</feature>